<name>A0A2V0QPD4_PSESF</name>
<reference evidence="2 3" key="1">
    <citation type="submission" date="2018-04" db="EMBL/GenBank/DDBJ databases">
        <title>Draft genome sequence of Pseudomonas syringae pv. actinidiae biovar 1 strains isolated from kiwifruit in Kagawa prefecture.</title>
        <authorList>
            <person name="Tabuchi M."/>
            <person name="Saito M."/>
            <person name="Fujiwara S."/>
            <person name="Sasa N."/>
            <person name="Akimitsu K."/>
            <person name="Gomi K."/>
            <person name="Konishi-Sugita S."/>
            <person name="Hamano K."/>
            <person name="Kataoka I."/>
        </authorList>
    </citation>
    <scope>NUCLEOTIDE SEQUENCE [LARGE SCALE GENOMIC DNA]</scope>
    <source>
        <strain evidence="2 3">MAFF212206</strain>
    </source>
</reference>
<accession>A0A2V0QPD4</accession>
<keyword evidence="2" id="KW-0238">DNA-binding</keyword>
<gene>
    <name evidence="2" type="ORF">KPSA1_05548</name>
</gene>
<organism evidence="2 3">
    <name type="scientific">Pseudomonas syringae pv. actinidiae</name>
    <dbReference type="NCBI Taxonomy" id="103796"/>
    <lineage>
        <taxon>Bacteria</taxon>
        <taxon>Pseudomonadati</taxon>
        <taxon>Pseudomonadota</taxon>
        <taxon>Gammaproteobacteria</taxon>
        <taxon>Pseudomonadales</taxon>
        <taxon>Pseudomonadaceae</taxon>
        <taxon>Pseudomonas</taxon>
        <taxon>Pseudomonas syringae</taxon>
    </lineage>
</organism>
<dbReference type="RefSeq" id="WP_181436473.1">
    <property type="nucleotide sequence ID" value="NZ_AP019411.1"/>
</dbReference>
<sequence>MAGHTPSALKALISTLRRLLSQVAGSTSDQERPSAAPEVLSSEPTQPAKSSPTKRTKKPRKPAATEPQPKPVVPACPHCKKPMVIKVARTGQNAGGFGRSFVRRQTGSGPLNTRKR</sequence>
<evidence type="ECO:0000313" key="2">
    <source>
        <dbReference type="EMBL" id="GBH12085.1"/>
    </source>
</evidence>
<feature type="compositionally biased region" description="Polar residues" evidence="1">
    <location>
        <begin position="103"/>
        <end position="116"/>
    </location>
</feature>
<evidence type="ECO:0000313" key="3">
    <source>
        <dbReference type="Proteomes" id="UP000247480"/>
    </source>
</evidence>
<feature type="region of interest" description="Disordered" evidence="1">
    <location>
        <begin position="23"/>
        <end position="77"/>
    </location>
</feature>
<protein>
    <submittedName>
        <fullName evidence="2">SsDNA-binding Zn-finger and Zn-ribbon domain of topoisomerase 1</fullName>
    </submittedName>
</protein>
<dbReference type="GO" id="GO:0003677">
    <property type="term" value="F:DNA binding"/>
    <property type="evidence" value="ECO:0007669"/>
    <property type="project" value="UniProtKB-KW"/>
</dbReference>
<evidence type="ECO:0000256" key="1">
    <source>
        <dbReference type="SAM" id="MobiDB-lite"/>
    </source>
</evidence>
<proteinExistence type="predicted"/>
<dbReference type="AlphaFoldDB" id="A0A2V0QPD4"/>
<keyword evidence="2" id="KW-0413">Isomerase</keyword>
<comment type="caution">
    <text evidence="2">The sequence shown here is derived from an EMBL/GenBank/DDBJ whole genome shotgun (WGS) entry which is preliminary data.</text>
</comment>
<feature type="region of interest" description="Disordered" evidence="1">
    <location>
        <begin position="92"/>
        <end position="116"/>
    </location>
</feature>
<feature type="compositionally biased region" description="Basic residues" evidence="1">
    <location>
        <begin position="52"/>
        <end position="61"/>
    </location>
</feature>
<dbReference type="EMBL" id="BGJZ01000290">
    <property type="protein sequence ID" value="GBH12085.1"/>
    <property type="molecule type" value="Genomic_DNA"/>
</dbReference>
<dbReference type="GO" id="GO:0016853">
    <property type="term" value="F:isomerase activity"/>
    <property type="evidence" value="ECO:0007669"/>
    <property type="project" value="UniProtKB-KW"/>
</dbReference>
<dbReference type="Proteomes" id="UP000247480">
    <property type="component" value="Unassembled WGS sequence"/>
</dbReference>